<accession>A0A1I6UAL2</accession>
<evidence type="ECO:0000313" key="2">
    <source>
        <dbReference type="Proteomes" id="UP000182827"/>
    </source>
</evidence>
<dbReference type="EMBL" id="FOZU01000015">
    <property type="protein sequence ID" value="SFS98445.1"/>
    <property type="molecule type" value="Genomic_DNA"/>
</dbReference>
<name>A0A1I6UAL2_9GAMM</name>
<keyword evidence="2" id="KW-1185">Reference proteome</keyword>
<evidence type="ECO:0000313" key="1">
    <source>
        <dbReference type="EMBL" id="SFS98445.1"/>
    </source>
</evidence>
<sequence>MINLELAKDIRESLAAHKIGGTGIELNSEEAEIAYEIFNDYIVRNDEAGVDVELPFDVIQSLGEIS</sequence>
<reference evidence="2" key="1">
    <citation type="submission" date="2016-10" db="EMBL/GenBank/DDBJ databases">
        <authorList>
            <person name="Varghese N."/>
            <person name="Submissions S."/>
        </authorList>
    </citation>
    <scope>NUCLEOTIDE SEQUENCE [LARGE SCALE GENOMIC DNA]</scope>
    <source>
        <strain evidence="2">ANC 5076</strain>
    </source>
</reference>
<gene>
    <name evidence="1" type="ORF">SAMN05444586_101545</name>
</gene>
<dbReference type="Proteomes" id="UP000182827">
    <property type="component" value="Unassembled WGS sequence"/>
</dbReference>
<organism evidence="1 2">
    <name type="scientific">Acinetobacter bohemicus</name>
    <dbReference type="NCBI Taxonomy" id="1435036"/>
    <lineage>
        <taxon>Bacteria</taxon>
        <taxon>Pseudomonadati</taxon>
        <taxon>Pseudomonadota</taxon>
        <taxon>Gammaproteobacteria</taxon>
        <taxon>Moraxellales</taxon>
        <taxon>Moraxellaceae</taxon>
        <taxon>Acinetobacter</taxon>
    </lineage>
</organism>
<proteinExistence type="predicted"/>
<dbReference type="AlphaFoldDB" id="A0A1I6UAL2"/>
<dbReference type="RefSeq" id="WP_074946454.1">
    <property type="nucleotide sequence ID" value="NZ_FOZU01000015.1"/>
</dbReference>
<protein>
    <submittedName>
        <fullName evidence="1">Uncharacterized protein</fullName>
    </submittedName>
</protein>